<dbReference type="Gene3D" id="1.20.140.10">
    <property type="entry name" value="Butyryl-CoA Dehydrogenase, subunit A, domain 3"/>
    <property type="match status" value="1"/>
</dbReference>
<dbReference type="SUPFAM" id="SSF47203">
    <property type="entry name" value="Acyl-CoA dehydrogenase C-terminal domain-like"/>
    <property type="match status" value="1"/>
</dbReference>
<dbReference type="SUPFAM" id="SSF56645">
    <property type="entry name" value="Acyl-CoA dehydrogenase NM domain-like"/>
    <property type="match status" value="1"/>
</dbReference>
<dbReference type="Gene3D" id="2.40.110.10">
    <property type="entry name" value="Butyryl-CoA Dehydrogenase, subunit A, domain 2"/>
    <property type="match status" value="1"/>
</dbReference>
<dbReference type="PANTHER" id="PTHR48083:SF13">
    <property type="entry name" value="ACYL-COA DEHYDROGENASE FAMILY MEMBER 11"/>
    <property type="match status" value="1"/>
</dbReference>
<evidence type="ECO:0000313" key="4">
    <source>
        <dbReference type="Proteomes" id="UP001500724"/>
    </source>
</evidence>
<evidence type="ECO:0000256" key="1">
    <source>
        <dbReference type="ARBA" id="ARBA00023002"/>
    </source>
</evidence>
<feature type="compositionally biased region" description="Low complexity" evidence="2">
    <location>
        <begin position="86"/>
        <end position="97"/>
    </location>
</feature>
<organism evidence="3 4">
    <name type="scientific">Streptomyces thermocarboxydovorans</name>
    <dbReference type="NCBI Taxonomy" id="59298"/>
    <lineage>
        <taxon>Bacteria</taxon>
        <taxon>Bacillati</taxon>
        <taxon>Actinomycetota</taxon>
        <taxon>Actinomycetes</taxon>
        <taxon>Kitasatosporales</taxon>
        <taxon>Streptomycetaceae</taxon>
        <taxon>Streptomyces</taxon>
    </lineage>
</organism>
<gene>
    <name evidence="3" type="ORF">GCM10009535_56740</name>
</gene>
<dbReference type="Proteomes" id="UP001500724">
    <property type="component" value="Unassembled WGS sequence"/>
</dbReference>
<feature type="compositionally biased region" description="Basic and acidic residues" evidence="2">
    <location>
        <begin position="102"/>
        <end position="111"/>
    </location>
</feature>
<evidence type="ECO:0000313" key="3">
    <source>
        <dbReference type="EMBL" id="GAA0669553.1"/>
    </source>
</evidence>
<keyword evidence="4" id="KW-1185">Reference proteome</keyword>
<dbReference type="InterPro" id="IPR050741">
    <property type="entry name" value="Acyl-CoA_dehydrogenase"/>
</dbReference>
<name>A0ABN1HVI7_9ACTN</name>
<dbReference type="InterPro" id="IPR046373">
    <property type="entry name" value="Acyl-CoA_Oxase/DH_mid-dom_sf"/>
</dbReference>
<proteinExistence type="predicted"/>
<dbReference type="InterPro" id="IPR036250">
    <property type="entry name" value="AcylCo_DH-like_C"/>
</dbReference>
<dbReference type="EMBL" id="BAAAGU010000088">
    <property type="protein sequence ID" value="GAA0669553.1"/>
    <property type="molecule type" value="Genomic_DNA"/>
</dbReference>
<accession>A0ABN1HVI7</accession>
<dbReference type="InterPro" id="IPR009100">
    <property type="entry name" value="AcylCoA_DH/oxidase_NM_dom_sf"/>
</dbReference>
<evidence type="ECO:0000256" key="2">
    <source>
        <dbReference type="SAM" id="MobiDB-lite"/>
    </source>
</evidence>
<keyword evidence="1" id="KW-0560">Oxidoreductase</keyword>
<comment type="caution">
    <text evidence="3">The sequence shown here is derived from an EMBL/GenBank/DDBJ whole genome shotgun (WGS) entry which is preliminary data.</text>
</comment>
<dbReference type="PANTHER" id="PTHR48083">
    <property type="entry name" value="MEDIUM-CHAIN SPECIFIC ACYL-COA DEHYDROGENASE, MITOCHONDRIAL-RELATED"/>
    <property type="match status" value="1"/>
</dbReference>
<feature type="region of interest" description="Disordered" evidence="2">
    <location>
        <begin position="86"/>
        <end position="111"/>
    </location>
</feature>
<protein>
    <submittedName>
        <fullName evidence="3">Uncharacterized protein</fullName>
    </submittedName>
</protein>
<sequence>MFLVDADNPGMKIVRHIDTLDETFFGGHCEVLFDGCVVPDDAVLGEVDKGFEYAQVRLGPARTTHCMRRLGIARRAQDIAVARAAGRGPPAVRLPAGRARHGPADDRRQRD</sequence>
<reference evidence="3 4" key="1">
    <citation type="journal article" date="2019" name="Int. J. Syst. Evol. Microbiol.">
        <title>The Global Catalogue of Microorganisms (GCM) 10K type strain sequencing project: providing services to taxonomists for standard genome sequencing and annotation.</title>
        <authorList>
            <consortium name="The Broad Institute Genomics Platform"/>
            <consortium name="The Broad Institute Genome Sequencing Center for Infectious Disease"/>
            <person name="Wu L."/>
            <person name="Ma J."/>
        </authorList>
    </citation>
    <scope>NUCLEOTIDE SEQUENCE [LARGE SCALE GENOMIC DNA]</scope>
    <source>
        <strain evidence="3 4">JCM 10367</strain>
    </source>
</reference>